<dbReference type="HOGENOM" id="CLU_116376_0_0_1"/>
<feature type="non-terminal residue" evidence="2">
    <location>
        <position position="1"/>
    </location>
</feature>
<dbReference type="OrthoDB" id="3223825at2759"/>
<dbReference type="InParanoid" id="S8DWC6"/>
<gene>
    <name evidence="2" type="ORF">FOMPIDRAFT_1129521</name>
</gene>
<accession>S8DWC6</accession>
<sequence length="178" mass="19823">LAITKSGKAKAKLLKSQIRTKINDSLAEITKSKKVQMSYKNFERDIVVEYGIDIVGWTHPTWKDPSKLSTSLPALQTLLDALNSGACRFVRLSKPEHAKRKAAHEAKVKSGEIVPRKIGSDAGRKHQKRKKTSRDAESSDDSSSEDSSDEENCPARKRRRTRCGAAEPKSNEFIDDSD</sequence>
<dbReference type="Proteomes" id="UP000015241">
    <property type="component" value="Unassembled WGS sequence"/>
</dbReference>
<feature type="region of interest" description="Disordered" evidence="1">
    <location>
        <begin position="95"/>
        <end position="178"/>
    </location>
</feature>
<dbReference type="AlphaFoldDB" id="S8DWC6"/>
<keyword evidence="3" id="KW-1185">Reference proteome</keyword>
<evidence type="ECO:0000313" key="2">
    <source>
        <dbReference type="EMBL" id="EPS96917.1"/>
    </source>
</evidence>
<dbReference type="EMBL" id="KE504182">
    <property type="protein sequence ID" value="EPS96917.1"/>
    <property type="molecule type" value="Genomic_DNA"/>
</dbReference>
<organism evidence="2 3">
    <name type="scientific">Fomitopsis schrenkii</name>
    <name type="common">Brown rot fungus</name>
    <dbReference type="NCBI Taxonomy" id="2126942"/>
    <lineage>
        <taxon>Eukaryota</taxon>
        <taxon>Fungi</taxon>
        <taxon>Dikarya</taxon>
        <taxon>Basidiomycota</taxon>
        <taxon>Agaricomycotina</taxon>
        <taxon>Agaricomycetes</taxon>
        <taxon>Polyporales</taxon>
        <taxon>Fomitopsis</taxon>
    </lineage>
</organism>
<feature type="compositionally biased region" description="Basic and acidic residues" evidence="1">
    <location>
        <begin position="103"/>
        <end position="124"/>
    </location>
</feature>
<evidence type="ECO:0000256" key="1">
    <source>
        <dbReference type="SAM" id="MobiDB-lite"/>
    </source>
</evidence>
<feature type="compositionally biased region" description="Acidic residues" evidence="1">
    <location>
        <begin position="138"/>
        <end position="152"/>
    </location>
</feature>
<protein>
    <submittedName>
        <fullName evidence="2">Uncharacterized protein</fullName>
    </submittedName>
</protein>
<evidence type="ECO:0000313" key="3">
    <source>
        <dbReference type="Proteomes" id="UP000015241"/>
    </source>
</evidence>
<reference evidence="2 3" key="1">
    <citation type="journal article" date="2012" name="Science">
        <title>The Paleozoic origin of enzymatic lignin decomposition reconstructed from 31 fungal genomes.</title>
        <authorList>
            <person name="Floudas D."/>
            <person name="Binder M."/>
            <person name="Riley R."/>
            <person name="Barry K."/>
            <person name="Blanchette R.A."/>
            <person name="Henrissat B."/>
            <person name="Martinez A.T."/>
            <person name="Otillar R."/>
            <person name="Spatafora J.W."/>
            <person name="Yadav J.S."/>
            <person name="Aerts A."/>
            <person name="Benoit I."/>
            <person name="Boyd A."/>
            <person name="Carlson A."/>
            <person name="Copeland A."/>
            <person name="Coutinho P.M."/>
            <person name="de Vries R.P."/>
            <person name="Ferreira P."/>
            <person name="Findley K."/>
            <person name="Foster B."/>
            <person name="Gaskell J."/>
            <person name="Glotzer D."/>
            <person name="Gorecki P."/>
            <person name="Heitman J."/>
            <person name="Hesse C."/>
            <person name="Hori C."/>
            <person name="Igarashi K."/>
            <person name="Jurgens J.A."/>
            <person name="Kallen N."/>
            <person name="Kersten P."/>
            <person name="Kohler A."/>
            <person name="Kuees U."/>
            <person name="Kumar T.K.A."/>
            <person name="Kuo A."/>
            <person name="LaButti K."/>
            <person name="Larrondo L.F."/>
            <person name="Lindquist E."/>
            <person name="Ling A."/>
            <person name="Lombard V."/>
            <person name="Lucas S."/>
            <person name="Lundell T."/>
            <person name="Martin R."/>
            <person name="McLaughlin D.J."/>
            <person name="Morgenstern I."/>
            <person name="Morin E."/>
            <person name="Murat C."/>
            <person name="Nagy L.G."/>
            <person name="Nolan M."/>
            <person name="Ohm R.A."/>
            <person name="Patyshakuliyeva A."/>
            <person name="Rokas A."/>
            <person name="Ruiz-Duenas F.J."/>
            <person name="Sabat G."/>
            <person name="Salamov A."/>
            <person name="Samejima M."/>
            <person name="Schmutz J."/>
            <person name="Slot J.C."/>
            <person name="St John F."/>
            <person name="Stenlid J."/>
            <person name="Sun H."/>
            <person name="Sun S."/>
            <person name="Syed K."/>
            <person name="Tsang A."/>
            <person name="Wiebenga A."/>
            <person name="Young D."/>
            <person name="Pisabarro A."/>
            <person name="Eastwood D.C."/>
            <person name="Martin F."/>
            <person name="Cullen D."/>
            <person name="Grigoriev I.V."/>
            <person name="Hibbett D.S."/>
        </authorList>
    </citation>
    <scope>NUCLEOTIDE SEQUENCE</scope>
    <source>
        <strain evidence="3">FP-58527</strain>
    </source>
</reference>
<dbReference type="STRING" id="743788.S8DWC6"/>
<name>S8DWC6_FOMSC</name>
<proteinExistence type="predicted"/>